<sequence length="259" mass="28905">MKYILSNDQDTAYSAGNHLDFKRAAPEELATVQREDGGLDIVLNSSLPESDAPAQKREERDRTHMLSKRTATPEQVCSELSWRGCELRPESAQCIGQDEYQVYCTGCFRYPEPERVHQKVAKNVCPPRTHCFTVAGINYWQEPVPQVLCFPVGQTMQWTATTKKLEDTTTCSPGLTNKSGRELKIEATVRSLESTGQSEVMAQRVAVVLDGKALDGLDMAREFRTDLVLRHASSVQGCITTQGKFNQVIEGMLGLWFLG</sequence>
<feature type="region of interest" description="Disordered" evidence="1">
    <location>
        <begin position="43"/>
        <end position="70"/>
    </location>
</feature>
<evidence type="ECO:0000256" key="1">
    <source>
        <dbReference type="SAM" id="MobiDB-lite"/>
    </source>
</evidence>
<dbReference type="OrthoDB" id="3915950at2759"/>
<organism evidence="2 3">
    <name type="scientific">Teratosphaeria nubilosa</name>
    <dbReference type="NCBI Taxonomy" id="161662"/>
    <lineage>
        <taxon>Eukaryota</taxon>
        <taxon>Fungi</taxon>
        <taxon>Dikarya</taxon>
        <taxon>Ascomycota</taxon>
        <taxon>Pezizomycotina</taxon>
        <taxon>Dothideomycetes</taxon>
        <taxon>Dothideomycetidae</taxon>
        <taxon>Mycosphaerellales</taxon>
        <taxon>Teratosphaeriaceae</taxon>
        <taxon>Teratosphaeria</taxon>
    </lineage>
</organism>
<evidence type="ECO:0000313" key="2">
    <source>
        <dbReference type="EMBL" id="KAF2765057.1"/>
    </source>
</evidence>
<dbReference type="Proteomes" id="UP000799436">
    <property type="component" value="Unassembled WGS sequence"/>
</dbReference>
<proteinExistence type="predicted"/>
<protein>
    <submittedName>
        <fullName evidence="2">Uncharacterized protein</fullName>
    </submittedName>
</protein>
<gene>
    <name evidence="2" type="ORF">EJ03DRAFT_220832</name>
</gene>
<dbReference type="EMBL" id="ML995902">
    <property type="protein sequence ID" value="KAF2765057.1"/>
    <property type="molecule type" value="Genomic_DNA"/>
</dbReference>
<accession>A0A6G1KWT6</accession>
<reference evidence="2" key="1">
    <citation type="journal article" date="2020" name="Stud. Mycol.">
        <title>101 Dothideomycetes genomes: a test case for predicting lifestyles and emergence of pathogens.</title>
        <authorList>
            <person name="Haridas S."/>
            <person name="Albert R."/>
            <person name="Binder M."/>
            <person name="Bloem J."/>
            <person name="Labutti K."/>
            <person name="Salamov A."/>
            <person name="Andreopoulos B."/>
            <person name="Baker S."/>
            <person name="Barry K."/>
            <person name="Bills G."/>
            <person name="Bluhm B."/>
            <person name="Cannon C."/>
            <person name="Castanera R."/>
            <person name="Culley D."/>
            <person name="Daum C."/>
            <person name="Ezra D."/>
            <person name="Gonzalez J."/>
            <person name="Henrissat B."/>
            <person name="Kuo A."/>
            <person name="Liang C."/>
            <person name="Lipzen A."/>
            <person name="Lutzoni F."/>
            <person name="Magnuson J."/>
            <person name="Mondo S."/>
            <person name="Nolan M."/>
            <person name="Ohm R."/>
            <person name="Pangilinan J."/>
            <person name="Park H.-J."/>
            <person name="Ramirez L."/>
            <person name="Alfaro M."/>
            <person name="Sun H."/>
            <person name="Tritt A."/>
            <person name="Yoshinaga Y."/>
            <person name="Zwiers L.-H."/>
            <person name="Turgeon B."/>
            <person name="Goodwin S."/>
            <person name="Spatafora J."/>
            <person name="Crous P."/>
            <person name="Grigoriev I."/>
        </authorList>
    </citation>
    <scope>NUCLEOTIDE SEQUENCE</scope>
    <source>
        <strain evidence="2">CBS 116005</strain>
    </source>
</reference>
<feature type="compositionally biased region" description="Basic and acidic residues" evidence="1">
    <location>
        <begin position="54"/>
        <end position="64"/>
    </location>
</feature>
<dbReference type="AlphaFoldDB" id="A0A6G1KWT6"/>
<name>A0A6G1KWT6_9PEZI</name>
<evidence type="ECO:0000313" key="3">
    <source>
        <dbReference type="Proteomes" id="UP000799436"/>
    </source>
</evidence>
<keyword evidence="3" id="KW-1185">Reference proteome</keyword>